<sequence>MTVVRVLGIGMGPQHVTPEVAAALAGCDYVAALEKRDDDPLLAVRRTIADAAGVPTVVVADPPRDRTVADDAAYGDAVAAWHDARAAALGEVLAARGGVAGLLVWGDPSLYDSTLRLLERIAVVLPLEVEVLPGISAPQALAARHGVVLHGVGEPVVVTTARRLPEAVAARHPNVVVMLTGEPDYAGAEDWTAWWGANLGAPTEELLHGRVGDLLPAMGAARARARAAAGWVMDLALLRPPA</sequence>
<organism evidence="7 8">
    <name type="scientific">Nocardioides fonticola</name>
    <dbReference type="NCBI Taxonomy" id="450363"/>
    <lineage>
        <taxon>Bacteria</taxon>
        <taxon>Bacillati</taxon>
        <taxon>Actinomycetota</taxon>
        <taxon>Actinomycetes</taxon>
        <taxon>Propionibacteriales</taxon>
        <taxon>Nocardioidaceae</taxon>
        <taxon>Nocardioides</taxon>
    </lineage>
</organism>
<dbReference type="Gene3D" id="3.30.950.10">
    <property type="entry name" value="Methyltransferase, Cobalt-precorrin-4 Transmethylase, Domain 2"/>
    <property type="match status" value="1"/>
</dbReference>
<dbReference type="Proteomes" id="UP001501495">
    <property type="component" value="Unassembled WGS sequence"/>
</dbReference>
<gene>
    <name evidence="7" type="primary">cobF</name>
    <name evidence="7" type="ORF">GCM10022215_36840</name>
</gene>
<dbReference type="InterPro" id="IPR000878">
    <property type="entry name" value="4pyrrol_Mease"/>
</dbReference>
<dbReference type="SUPFAM" id="SSF53790">
    <property type="entry name" value="Tetrapyrrole methylase"/>
    <property type="match status" value="1"/>
</dbReference>
<dbReference type="InterPro" id="IPR035996">
    <property type="entry name" value="4pyrrol_Methylase_sf"/>
</dbReference>
<dbReference type="InterPro" id="IPR014777">
    <property type="entry name" value="4pyrrole_Mease_sub1"/>
</dbReference>
<keyword evidence="4" id="KW-0808">Transferase</keyword>
<proteinExistence type="predicted"/>
<evidence type="ECO:0000256" key="2">
    <source>
        <dbReference type="ARBA" id="ARBA00022573"/>
    </source>
</evidence>
<keyword evidence="8" id="KW-1185">Reference proteome</keyword>
<reference evidence="8" key="1">
    <citation type="journal article" date="2019" name="Int. J. Syst. Evol. Microbiol.">
        <title>The Global Catalogue of Microorganisms (GCM) 10K type strain sequencing project: providing services to taxonomists for standard genome sequencing and annotation.</title>
        <authorList>
            <consortium name="The Broad Institute Genomics Platform"/>
            <consortium name="The Broad Institute Genome Sequencing Center for Infectious Disease"/>
            <person name="Wu L."/>
            <person name="Ma J."/>
        </authorList>
    </citation>
    <scope>NUCLEOTIDE SEQUENCE [LARGE SCALE GENOMIC DNA]</scope>
    <source>
        <strain evidence="8">JCM 16703</strain>
    </source>
</reference>
<evidence type="ECO:0000313" key="7">
    <source>
        <dbReference type="EMBL" id="GAA4126827.1"/>
    </source>
</evidence>
<evidence type="ECO:0000313" key="8">
    <source>
        <dbReference type="Proteomes" id="UP001501495"/>
    </source>
</evidence>
<dbReference type="InterPro" id="IPR014776">
    <property type="entry name" value="4pyrrole_Mease_sub2"/>
</dbReference>
<evidence type="ECO:0000256" key="1">
    <source>
        <dbReference type="ARBA" id="ARBA00004953"/>
    </source>
</evidence>
<keyword evidence="2" id="KW-0169">Cobalamin biosynthesis</keyword>
<dbReference type="PANTHER" id="PTHR43467:SF1">
    <property type="entry name" value="PRECORRIN-6A SYNTHASE [DEACETYLATING]"/>
    <property type="match status" value="1"/>
</dbReference>
<keyword evidence="3" id="KW-0489">Methyltransferase</keyword>
<evidence type="ECO:0000259" key="6">
    <source>
        <dbReference type="Pfam" id="PF00590"/>
    </source>
</evidence>
<dbReference type="RefSeq" id="WP_344734945.1">
    <property type="nucleotide sequence ID" value="NZ_BAAAZH010000028.1"/>
</dbReference>
<evidence type="ECO:0000256" key="3">
    <source>
        <dbReference type="ARBA" id="ARBA00022603"/>
    </source>
</evidence>
<protein>
    <submittedName>
        <fullName evidence="7">Precorrin-6A synthase (Deacetylating)</fullName>
    </submittedName>
</protein>
<dbReference type="EMBL" id="BAAAZH010000028">
    <property type="protein sequence ID" value="GAA4126827.1"/>
    <property type="molecule type" value="Genomic_DNA"/>
</dbReference>
<dbReference type="Gene3D" id="3.40.1010.10">
    <property type="entry name" value="Cobalt-precorrin-4 Transmethylase, Domain 1"/>
    <property type="match status" value="1"/>
</dbReference>
<comment type="pathway">
    <text evidence="1">Cofactor biosynthesis; adenosylcobalamin biosynthesis.</text>
</comment>
<evidence type="ECO:0000256" key="4">
    <source>
        <dbReference type="ARBA" id="ARBA00022679"/>
    </source>
</evidence>
<dbReference type="Pfam" id="PF00590">
    <property type="entry name" value="TP_methylase"/>
    <property type="match status" value="1"/>
</dbReference>
<comment type="caution">
    <text evidence="7">The sequence shown here is derived from an EMBL/GenBank/DDBJ whole genome shotgun (WGS) entry which is preliminary data.</text>
</comment>
<keyword evidence="5" id="KW-0949">S-adenosyl-L-methionine</keyword>
<dbReference type="PANTHER" id="PTHR43467">
    <property type="entry name" value="COBALT-PRECORRIN-2 C(20)-METHYLTRANSFERASE"/>
    <property type="match status" value="1"/>
</dbReference>
<accession>A0ABP7XW08</accession>
<feature type="domain" description="Tetrapyrrole methylase" evidence="6">
    <location>
        <begin position="7"/>
        <end position="214"/>
    </location>
</feature>
<name>A0ABP7XW08_9ACTN</name>
<evidence type="ECO:0000256" key="5">
    <source>
        <dbReference type="ARBA" id="ARBA00022691"/>
    </source>
</evidence>